<dbReference type="PANTHER" id="PTHR32322">
    <property type="entry name" value="INNER MEMBRANE TRANSPORTER"/>
    <property type="match status" value="1"/>
</dbReference>
<comment type="subcellular location">
    <subcellularLocation>
        <location evidence="1">Membrane</location>
        <topology evidence="1">Multi-pass membrane protein</topology>
    </subcellularLocation>
</comment>
<sequence>MFASLKVENNPAVPGICYGLLAALLWGAWPVVSSLGLREQTLTAYDITALRFGVAGVLLLPLIIKRGVRGIGWIGALILAFGAGVPYMLITVAGMTYAPASHMGIIAPSSMMTISTIGSWLILGDRPDRTRIIGLIVIILGVALLGGQALISSQRQDQWVGDLLFVAGGACWACYTVGSKYFKADPLHATALVAVISMILYLPLYFTLGEPKIFTAPGNEVIFQALFQGVGSAFLALLFYTKAVSLLGAARGAVFAALVPGIAVLLAYPILGESLSVLEFAGVCVVTIGMVGALGLIKWKK</sequence>
<dbReference type="InterPro" id="IPR037185">
    <property type="entry name" value="EmrE-like"/>
</dbReference>
<dbReference type="PANTHER" id="PTHR32322:SF9">
    <property type="entry name" value="AMINO-ACID METABOLITE EFFLUX PUMP-RELATED"/>
    <property type="match status" value="1"/>
</dbReference>
<feature type="transmembrane region" description="Helical" evidence="5">
    <location>
        <begin position="12"/>
        <end position="32"/>
    </location>
</feature>
<feature type="transmembrane region" description="Helical" evidence="5">
    <location>
        <begin position="277"/>
        <end position="297"/>
    </location>
</feature>
<accession>A0ABT4LNL9</accession>
<gene>
    <name evidence="7" type="ORF">O4H49_18305</name>
</gene>
<protein>
    <submittedName>
        <fullName evidence="7">DMT family transporter</fullName>
    </submittedName>
</protein>
<name>A0ABT4LNL9_9PROT</name>
<dbReference type="InterPro" id="IPR000620">
    <property type="entry name" value="EamA_dom"/>
</dbReference>
<feature type="transmembrane region" description="Helical" evidence="5">
    <location>
        <begin position="163"/>
        <end position="182"/>
    </location>
</feature>
<comment type="caution">
    <text evidence="7">The sequence shown here is derived from an EMBL/GenBank/DDBJ whole genome shotgun (WGS) entry which is preliminary data.</text>
</comment>
<feature type="transmembrane region" description="Helical" evidence="5">
    <location>
        <begin position="189"/>
        <end position="209"/>
    </location>
</feature>
<feature type="domain" description="EamA" evidence="6">
    <location>
        <begin position="160"/>
        <end position="292"/>
    </location>
</feature>
<feature type="transmembrane region" description="Helical" evidence="5">
    <location>
        <begin position="132"/>
        <end position="151"/>
    </location>
</feature>
<feature type="transmembrane region" description="Helical" evidence="5">
    <location>
        <begin position="252"/>
        <end position="271"/>
    </location>
</feature>
<evidence type="ECO:0000256" key="2">
    <source>
        <dbReference type="ARBA" id="ARBA00022692"/>
    </source>
</evidence>
<dbReference type="InterPro" id="IPR050638">
    <property type="entry name" value="AA-Vitamin_Transporters"/>
</dbReference>
<dbReference type="RefSeq" id="WP_269424886.1">
    <property type="nucleotide sequence ID" value="NZ_JAPWGY010000010.1"/>
</dbReference>
<dbReference type="Proteomes" id="UP001069802">
    <property type="component" value="Unassembled WGS sequence"/>
</dbReference>
<feature type="transmembrane region" description="Helical" evidence="5">
    <location>
        <begin position="71"/>
        <end position="90"/>
    </location>
</feature>
<keyword evidence="3 5" id="KW-1133">Transmembrane helix</keyword>
<evidence type="ECO:0000256" key="4">
    <source>
        <dbReference type="ARBA" id="ARBA00023136"/>
    </source>
</evidence>
<feature type="transmembrane region" description="Helical" evidence="5">
    <location>
        <begin position="102"/>
        <end position="123"/>
    </location>
</feature>
<evidence type="ECO:0000313" key="8">
    <source>
        <dbReference type="Proteomes" id="UP001069802"/>
    </source>
</evidence>
<organism evidence="7 8">
    <name type="scientific">Kiloniella laminariae</name>
    <dbReference type="NCBI Taxonomy" id="454162"/>
    <lineage>
        <taxon>Bacteria</taxon>
        <taxon>Pseudomonadati</taxon>
        <taxon>Pseudomonadota</taxon>
        <taxon>Alphaproteobacteria</taxon>
        <taxon>Rhodospirillales</taxon>
        <taxon>Kiloniellaceae</taxon>
        <taxon>Kiloniella</taxon>
    </lineage>
</organism>
<reference evidence="7" key="1">
    <citation type="submission" date="2022-12" db="EMBL/GenBank/DDBJ databases">
        <title>Bacterial isolates from different developmental stages of Nematostella vectensis.</title>
        <authorList>
            <person name="Fraune S."/>
        </authorList>
    </citation>
    <scope>NUCLEOTIDE SEQUENCE</scope>
    <source>
        <strain evidence="7">G21630-S1</strain>
    </source>
</reference>
<feature type="transmembrane region" description="Helical" evidence="5">
    <location>
        <begin position="221"/>
        <end position="240"/>
    </location>
</feature>
<evidence type="ECO:0000256" key="3">
    <source>
        <dbReference type="ARBA" id="ARBA00022989"/>
    </source>
</evidence>
<feature type="domain" description="EamA" evidence="6">
    <location>
        <begin position="14"/>
        <end position="145"/>
    </location>
</feature>
<proteinExistence type="predicted"/>
<keyword evidence="8" id="KW-1185">Reference proteome</keyword>
<evidence type="ECO:0000256" key="1">
    <source>
        <dbReference type="ARBA" id="ARBA00004141"/>
    </source>
</evidence>
<dbReference type="EMBL" id="JAPWGY010000010">
    <property type="protein sequence ID" value="MCZ4282742.1"/>
    <property type="molecule type" value="Genomic_DNA"/>
</dbReference>
<evidence type="ECO:0000313" key="7">
    <source>
        <dbReference type="EMBL" id="MCZ4282742.1"/>
    </source>
</evidence>
<feature type="transmembrane region" description="Helical" evidence="5">
    <location>
        <begin position="44"/>
        <end position="64"/>
    </location>
</feature>
<keyword evidence="2 5" id="KW-0812">Transmembrane</keyword>
<evidence type="ECO:0000259" key="6">
    <source>
        <dbReference type="Pfam" id="PF00892"/>
    </source>
</evidence>
<dbReference type="Gene3D" id="1.10.3730.20">
    <property type="match status" value="1"/>
</dbReference>
<keyword evidence="4 5" id="KW-0472">Membrane</keyword>
<dbReference type="SUPFAM" id="SSF103481">
    <property type="entry name" value="Multidrug resistance efflux transporter EmrE"/>
    <property type="match status" value="2"/>
</dbReference>
<dbReference type="Pfam" id="PF00892">
    <property type="entry name" value="EamA"/>
    <property type="match status" value="2"/>
</dbReference>
<evidence type="ECO:0000256" key="5">
    <source>
        <dbReference type="SAM" id="Phobius"/>
    </source>
</evidence>